<comment type="caution">
    <text evidence="1">The sequence shown here is derived from an EMBL/GenBank/DDBJ whole genome shotgun (WGS) entry which is preliminary data.</text>
</comment>
<dbReference type="EMBL" id="CM042020">
    <property type="protein sequence ID" value="KAI3820351.1"/>
    <property type="molecule type" value="Genomic_DNA"/>
</dbReference>
<evidence type="ECO:0000313" key="1">
    <source>
        <dbReference type="EMBL" id="KAI3820351.1"/>
    </source>
</evidence>
<reference evidence="1 2" key="2">
    <citation type="journal article" date="2022" name="Mol. Ecol. Resour.">
        <title>The genomes of chicory, endive, great burdock and yacon provide insights into Asteraceae paleo-polyploidization history and plant inulin production.</title>
        <authorList>
            <person name="Fan W."/>
            <person name="Wang S."/>
            <person name="Wang H."/>
            <person name="Wang A."/>
            <person name="Jiang F."/>
            <person name="Liu H."/>
            <person name="Zhao H."/>
            <person name="Xu D."/>
            <person name="Zhang Y."/>
        </authorList>
    </citation>
    <scope>NUCLEOTIDE SEQUENCE [LARGE SCALE GENOMIC DNA]</scope>
    <source>
        <strain evidence="2">cv. Yunnan</strain>
        <tissue evidence="1">Leaves</tissue>
    </source>
</reference>
<evidence type="ECO:0000313" key="2">
    <source>
        <dbReference type="Proteomes" id="UP001056120"/>
    </source>
</evidence>
<gene>
    <name evidence="1" type="ORF">L1987_07897</name>
</gene>
<organism evidence="1 2">
    <name type="scientific">Smallanthus sonchifolius</name>
    <dbReference type="NCBI Taxonomy" id="185202"/>
    <lineage>
        <taxon>Eukaryota</taxon>
        <taxon>Viridiplantae</taxon>
        <taxon>Streptophyta</taxon>
        <taxon>Embryophyta</taxon>
        <taxon>Tracheophyta</taxon>
        <taxon>Spermatophyta</taxon>
        <taxon>Magnoliopsida</taxon>
        <taxon>eudicotyledons</taxon>
        <taxon>Gunneridae</taxon>
        <taxon>Pentapetalae</taxon>
        <taxon>asterids</taxon>
        <taxon>campanulids</taxon>
        <taxon>Asterales</taxon>
        <taxon>Asteraceae</taxon>
        <taxon>Asteroideae</taxon>
        <taxon>Heliantheae alliance</taxon>
        <taxon>Millerieae</taxon>
        <taxon>Smallanthus</taxon>
    </lineage>
</organism>
<keyword evidence="2" id="KW-1185">Reference proteome</keyword>
<reference evidence="2" key="1">
    <citation type="journal article" date="2022" name="Mol. Ecol. Resour.">
        <title>The genomes of chicory, endive, great burdock and yacon provide insights into Asteraceae palaeo-polyploidization history and plant inulin production.</title>
        <authorList>
            <person name="Fan W."/>
            <person name="Wang S."/>
            <person name="Wang H."/>
            <person name="Wang A."/>
            <person name="Jiang F."/>
            <person name="Liu H."/>
            <person name="Zhao H."/>
            <person name="Xu D."/>
            <person name="Zhang Y."/>
        </authorList>
    </citation>
    <scope>NUCLEOTIDE SEQUENCE [LARGE SCALE GENOMIC DNA]</scope>
    <source>
        <strain evidence="2">cv. Yunnan</strain>
    </source>
</reference>
<protein>
    <submittedName>
        <fullName evidence="1">Uncharacterized protein</fullName>
    </submittedName>
</protein>
<name>A0ACB9JKW7_9ASTR</name>
<accession>A0ACB9JKW7</accession>
<sequence length="809" mass="91187">MMMTTTVVAKVVNGIREVGIGVILDMDSDVGKSSRVCMLMALEDFYGAHWNNFTTIVRYHFRDSKYDNFQAACVAMDLVKNTQVIALLGPQQSSQANFVLDIAYESKVPIITPATSPDLSSKQNPYLILIAQASSTQVEPIAALTKSFGWTEVVFIFENTDFGRGPIPYLFDAMVNIGTQVKYQALLSPYSTDDSILQQLDKLKAMQTGVFVVHMLPPLASRFFKKANEVGMMAQGYAWIITDVVTGLLHHLNPQDLDSMQGVLGVKPYIPLSNQLTNFEKKWRRRVLKEYPEIDTVELDMFGIWSYDFVFALAAALQQVESESSTPSETRSKGEKHVGFWNPINGLSSRISKNQSLDYTTNKNDLGAIIWPGDALEIPTGWDNKKLRIGVPALGKFVEFFQAYRDPVTNIVYTNGFCMDIFYAVIDAMPYVVDYEIIPYETPDGKRAGTVNDLIYEIVRGVDQEKYMVMKRSPLARSLQVIALTFDMVAGDIAILWNRSNYVDFTLPYLDEGYAMLVPVKVDDRKNAWIFMKPLETSLWIAIGLSFICIGIVVWILERRVNIEFRGHPYQQVGTILWFAFSTLVFAHRENLKNNLSKLVVAVWIFVVLVLVSSYTASLSSMLTIQKLEPTTTNIYELIARGDYVGYHSSSFVEGLLENMDFPEDKLKKYTSFQEYDKALSDGSKNNGVSAIVDGIPYLKMLQAKYCNKYLIVGPVYQTAGFGYEDDCPDINVDVQDFDRLTLASFRGLFFIVGLSSACALVAYVVMFLHENKDILVSNDSTGCQKVIALVRRFIEPIEEEEEEEEEGQ</sequence>
<dbReference type="Proteomes" id="UP001056120">
    <property type="component" value="Linkage Group LG03"/>
</dbReference>
<proteinExistence type="predicted"/>